<keyword evidence="2" id="KW-1003">Cell membrane</keyword>
<dbReference type="CDD" id="cd07340">
    <property type="entry name" value="M48B_Htpx_like"/>
    <property type="match status" value="1"/>
</dbReference>
<dbReference type="InParanoid" id="A0A1B1YSF0"/>
<comment type="cofactor">
    <cofactor evidence="1">
        <name>Zn(2+)</name>
        <dbReference type="ChEBI" id="CHEBI:29105"/>
    </cofactor>
</comment>
<dbReference type="AlphaFoldDB" id="A0A1B1YSF0"/>
<evidence type="ECO:0000256" key="3">
    <source>
        <dbReference type="ARBA" id="ARBA00022670"/>
    </source>
</evidence>
<keyword evidence="4 11" id="KW-0812">Transmembrane</keyword>
<evidence type="ECO:0000313" key="14">
    <source>
        <dbReference type="Proteomes" id="UP000092952"/>
    </source>
</evidence>
<dbReference type="PANTHER" id="PTHR43221:SF2">
    <property type="entry name" value="PROTEASE HTPX HOMOLOG"/>
    <property type="match status" value="1"/>
</dbReference>
<evidence type="ECO:0000256" key="1">
    <source>
        <dbReference type="ARBA" id="ARBA00001947"/>
    </source>
</evidence>
<dbReference type="KEGG" id="gbi:PG2T_05765"/>
<keyword evidence="8 11" id="KW-1133">Transmembrane helix</keyword>
<sequence length="605" mass="64156">MDFFAYQQQARRYSALLLALFTLAVLGLVLALNLLVGWLVVIGDLRHDYRHLADLPPVIYGWTTAITLALIGAGTLRRLWELSAGGPVVARLAGARWVAPDATDAARRRLLNVAEEIAVASGLAMPRIYLMQDEPGINAFAAGRGPADAVIAVTQGCLERLDRDQLQGVLAHEFSHLLHGDGRLNIRLLGLLHGITAPGALGLWLVHSATPSLSSRGRLARGGFPGQLLVGGLLAAVGYLGVFLARLIRAAVSRQREHLADAAAVQFTRNPRGLAGALRRVRDEADGAMLRTRQAEAFSHMLFATPHRTWFSRLLATHPPLDERIARIYPLFERPSKREQNLDNSPPSAAEPVTVPAASLAGRVGEIDLAGLGYAASLIGAIPPPLREATQTGSGAMALLCGLLADQDETRTPARSAVLGHTVAVFADQLGAAARRLGPRFRLPLVDLALPALQAQPPAWRQKLVDDLQTLAGGASGNWPLLALLRHHLLPSAHTRGSPQAEPDDIRQVLRTLADCASAGAPNAYAAACAQLDLPALPMTVAQSAFNGALQRLAGAPLMQRLRLLSACALAVSHDGVVEVAELELLRAIGAALDCPLPPLAGTDG</sequence>
<dbReference type="InterPro" id="IPR001915">
    <property type="entry name" value="Peptidase_M48"/>
</dbReference>
<evidence type="ECO:0000256" key="6">
    <source>
        <dbReference type="ARBA" id="ARBA00022801"/>
    </source>
</evidence>
<evidence type="ECO:0000256" key="11">
    <source>
        <dbReference type="SAM" id="Phobius"/>
    </source>
</evidence>
<evidence type="ECO:0000256" key="2">
    <source>
        <dbReference type="ARBA" id="ARBA00022475"/>
    </source>
</evidence>
<dbReference type="Pfam" id="PF01435">
    <property type="entry name" value="Peptidase_M48"/>
    <property type="match status" value="1"/>
</dbReference>
<keyword evidence="10 11" id="KW-0472">Membrane</keyword>
<dbReference type="RefSeq" id="WP_068803362.1">
    <property type="nucleotide sequence ID" value="NZ_CP014671.1"/>
</dbReference>
<feature type="transmembrane region" description="Helical" evidence="11">
    <location>
        <begin position="15"/>
        <end position="39"/>
    </location>
</feature>
<evidence type="ECO:0000256" key="5">
    <source>
        <dbReference type="ARBA" id="ARBA00022723"/>
    </source>
</evidence>
<dbReference type="Gene3D" id="3.30.2010.10">
    <property type="entry name" value="Metalloproteases ('zincins'), catalytic domain"/>
    <property type="match status" value="1"/>
</dbReference>
<dbReference type="Proteomes" id="UP000092952">
    <property type="component" value="Chromosome"/>
</dbReference>
<accession>A0A1B1YSF0</accession>
<evidence type="ECO:0000259" key="12">
    <source>
        <dbReference type="Pfam" id="PF01435"/>
    </source>
</evidence>
<dbReference type="GO" id="GO:0004222">
    <property type="term" value="F:metalloendopeptidase activity"/>
    <property type="evidence" value="ECO:0007669"/>
    <property type="project" value="InterPro"/>
</dbReference>
<protein>
    <recommendedName>
        <fullName evidence="12">Peptidase M48 domain-containing protein</fullName>
    </recommendedName>
</protein>
<organism evidence="13 14">
    <name type="scientific">Immundisolibacter cernigliae</name>
    <dbReference type="NCBI Taxonomy" id="1810504"/>
    <lineage>
        <taxon>Bacteria</taxon>
        <taxon>Pseudomonadati</taxon>
        <taxon>Pseudomonadota</taxon>
        <taxon>Gammaproteobacteria</taxon>
        <taxon>Immundisolibacterales</taxon>
        <taxon>Immundisolibacteraceae</taxon>
        <taxon>Immundisolibacter</taxon>
    </lineage>
</organism>
<keyword evidence="7" id="KW-0862">Zinc</keyword>
<evidence type="ECO:0000256" key="9">
    <source>
        <dbReference type="ARBA" id="ARBA00023049"/>
    </source>
</evidence>
<dbReference type="GO" id="GO:0046872">
    <property type="term" value="F:metal ion binding"/>
    <property type="evidence" value="ECO:0007669"/>
    <property type="project" value="UniProtKB-KW"/>
</dbReference>
<name>A0A1B1YSF0_9GAMM</name>
<keyword evidence="14" id="KW-1185">Reference proteome</keyword>
<dbReference type="InterPro" id="IPR050083">
    <property type="entry name" value="HtpX_protease"/>
</dbReference>
<proteinExistence type="predicted"/>
<dbReference type="OrthoDB" id="15218at2"/>
<dbReference type="EMBL" id="CP014671">
    <property type="protein sequence ID" value="ANX03748.1"/>
    <property type="molecule type" value="Genomic_DNA"/>
</dbReference>
<keyword evidence="3" id="KW-0645">Protease</keyword>
<dbReference type="PANTHER" id="PTHR43221">
    <property type="entry name" value="PROTEASE HTPX"/>
    <property type="match status" value="1"/>
</dbReference>
<feature type="domain" description="Peptidase M48" evidence="12">
    <location>
        <begin position="108"/>
        <end position="328"/>
    </location>
</feature>
<dbReference type="GO" id="GO:0006508">
    <property type="term" value="P:proteolysis"/>
    <property type="evidence" value="ECO:0007669"/>
    <property type="project" value="UniProtKB-KW"/>
</dbReference>
<feature type="transmembrane region" description="Helical" evidence="11">
    <location>
        <begin position="226"/>
        <end position="248"/>
    </location>
</feature>
<evidence type="ECO:0000256" key="8">
    <source>
        <dbReference type="ARBA" id="ARBA00022989"/>
    </source>
</evidence>
<evidence type="ECO:0000256" key="7">
    <source>
        <dbReference type="ARBA" id="ARBA00022833"/>
    </source>
</evidence>
<dbReference type="STRING" id="1810504.PG2T_05765"/>
<gene>
    <name evidence="13" type="ORF">PG2T_05765</name>
</gene>
<reference evidence="14" key="1">
    <citation type="submission" date="2016-03" db="EMBL/GenBank/DDBJ databases">
        <title>Complete genome sequence of Solimmundus cernigliae, representing a novel lineage of polycyclic aromatic hydrocarbon degraders within the Gammaproteobacteria.</title>
        <authorList>
            <person name="Singleton D.R."/>
            <person name="Dickey A.N."/>
            <person name="Scholl E.H."/>
            <person name="Wright F.A."/>
            <person name="Aitken M.D."/>
        </authorList>
    </citation>
    <scope>NUCLEOTIDE SEQUENCE [LARGE SCALE GENOMIC DNA]</scope>
    <source>
        <strain evidence="14">TR3.2</strain>
    </source>
</reference>
<keyword evidence="6" id="KW-0378">Hydrolase</keyword>
<keyword evidence="5" id="KW-0479">Metal-binding</keyword>
<feature type="transmembrane region" description="Helical" evidence="11">
    <location>
        <begin position="59"/>
        <end position="76"/>
    </location>
</feature>
<evidence type="ECO:0000313" key="13">
    <source>
        <dbReference type="EMBL" id="ANX03748.1"/>
    </source>
</evidence>
<feature type="transmembrane region" description="Helical" evidence="11">
    <location>
        <begin position="188"/>
        <end position="206"/>
    </location>
</feature>
<evidence type="ECO:0000256" key="4">
    <source>
        <dbReference type="ARBA" id="ARBA00022692"/>
    </source>
</evidence>
<evidence type="ECO:0000256" key="10">
    <source>
        <dbReference type="ARBA" id="ARBA00023136"/>
    </source>
</evidence>
<keyword evidence="9" id="KW-0482">Metalloprotease</keyword>